<dbReference type="AlphaFoldDB" id="A0A0D9YQU2"/>
<protein>
    <submittedName>
        <fullName evidence="1">Uncharacterized protein</fullName>
    </submittedName>
</protein>
<name>A0A0D9YQU2_9ORYZ</name>
<dbReference type="Gramene" id="OGLUM02G13080.1">
    <property type="protein sequence ID" value="OGLUM02G13080.1"/>
    <property type="gene ID" value="OGLUM02G13080"/>
</dbReference>
<keyword evidence="2" id="KW-1185">Reference proteome</keyword>
<dbReference type="HOGENOM" id="CLU_2642103_0_0_1"/>
<dbReference type="EnsemblPlants" id="OGLUM02G13080.1">
    <property type="protein sequence ID" value="OGLUM02G13080.1"/>
    <property type="gene ID" value="OGLUM02G13080"/>
</dbReference>
<accession>A0A0D9YQU2</accession>
<proteinExistence type="predicted"/>
<organism evidence="1">
    <name type="scientific">Oryza glumipatula</name>
    <dbReference type="NCBI Taxonomy" id="40148"/>
    <lineage>
        <taxon>Eukaryota</taxon>
        <taxon>Viridiplantae</taxon>
        <taxon>Streptophyta</taxon>
        <taxon>Embryophyta</taxon>
        <taxon>Tracheophyta</taxon>
        <taxon>Spermatophyta</taxon>
        <taxon>Magnoliopsida</taxon>
        <taxon>Liliopsida</taxon>
        <taxon>Poales</taxon>
        <taxon>Poaceae</taxon>
        <taxon>BOP clade</taxon>
        <taxon>Oryzoideae</taxon>
        <taxon>Oryzeae</taxon>
        <taxon>Oryzinae</taxon>
        <taxon>Oryza</taxon>
    </lineage>
</organism>
<sequence length="77" mass="8814">MEVKITKAEQSNVATYYLKSETKKRPVLWRVSNSGPYNSRSARHPGLSRCQVKESGCSWLKSIEEIISQTLRHMDTS</sequence>
<evidence type="ECO:0000313" key="1">
    <source>
        <dbReference type="EnsemblPlants" id="OGLUM02G13080.1"/>
    </source>
</evidence>
<reference evidence="1" key="1">
    <citation type="submission" date="2015-04" db="UniProtKB">
        <authorList>
            <consortium name="EnsemblPlants"/>
        </authorList>
    </citation>
    <scope>IDENTIFICATION</scope>
</reference>
<reference evidence="1" key="2">
    <citation type="submission" date="2018-05" db="EMBL/GenBank/DDBJ databases">
        <title>OgluRS3 (Oryza glumaepatula Reference Sequence Version 3).</title>
        <authorList>
            <person name="Zhang J."/>
            <person name="Kudrna D."/>
            <person name="Lee S."/>
            <person name="Talag J."/>
            <person name="Welchert J."/>
            <person name="Wing R.A."/>
        </authorList>
    </citation>
    <scope>NUCLEOTIDE SEQUENCE [LARGE SCALE GENOMIC DNA]</scope>
</reference>
<evidence type="ECO:0000313" key="2">
    <source>
        <dbReference type="Proteomes" id="UP000026961"/>
    </source>
</evidence>
<dbReference type="Proteomes" id="UP000026961">
    <property type="component" value="Chromosome 2"/>
</dbReference>